<organism evidence="2 3">
    <name type="scientific">Anaerococcus nagyae</name>
    <dbReference type="NCBI Taxonomy" id="1755241"/>
    <lineage>
        <taxon>Bacteria</taxon>
        <taxon>Bacillati</taxon>
        <taxon>Bacillota</taxon>
        <taxon>Tissierellia</taxon>
        <taxon>Tissierellales</taxon>
        <taxon>Peptoniphilaceae</taxon>
        <taxon>Anaerococcus</taxon>
    </lineage>
</organism>
<accession>A0A3E2TGS9</accession>
<dbReference type="PANTHER" id="PTHR42951">
    <property type="entry name" value="METALLO-BETA-LACTAMASE DOMAIN-CONTAINING"/>
    <property type="match status" value="1"/>
</dbReference>
<dbReference type="InterPro" id="IPR036866">
    <property type="entry name" value="RibonucZ/Hydroxyglut_hydro"/>
</dbReference>
<dbReference type="GO" id="GO:0016787">
    <property type="term" value="F:hydrolase activity"/>
    <property type="evidence" value="ECO:0007669"/>
    <property type="project" value="UniProtKB-KW"/>
</dbReference>
<dbReference type="AlphaFoldDB" id="A0A3E2TGS9"/>
<dbReference type="InterPro" id="IPR001279">
    <property type="entry name" value="Metallo-B-lactamas"/>
</dbReference>
<evidence type="ECO:0000313" key="2">
    <source>
        <dbReference type="EMBL" id="RGB75470.1"/>
    </source>
</evidence>
<keyword evidence="2" id="KW-0378">Hydrolase</keyword>
<dbReference type="SUPFAM" id="SSF56281">
    <property type="entry name" value="Metallo-hydrolase/oxidoreductase"/>
    <property type="match status" value="1"/>
</dbReference>
<dbReference type="Gene3D" id="3.60.15.10">
    <property type="entry name" value="Ribonuclease Z/Hydroxyacylglutathione hydrolase-like"/>
    <property type="match status" value="1"/>
</dbReference>
<reference evidence="2 3" key="1">
    <citation type="submission" date="2018-08" db="EMBL/GenBank/DDBJ databases">
        <title>A genome reference for cultivated species of the human gut microbiota.</title>
        <authorList>
            <person name="Zou Y."/>
            <person name="Xue W."/>
            <person name="Luo G."/>
        </authorList>
    </citation>
    <scope>NUCLEOTIDE SEQUENCE [LARGE SCALE GENOMIC DNA]</scope>
    <source>
        <strain evidence="2 3">OF01-3</strain>
    </source>
</reference>
<gene>
    <name evidence="2" type="ORF">DXA39_06595</name>
</gene>
<feature type="domain" description="Metallo-beta-lactamase" evidence="1">
    <location>
        <begin position="21"/>
        <end position="212"/>
    </location>
</feature>
<sequence length="229" mass="26562">MELVKFSDRIFYLPHETQTDRPLLAYVKGEKFSLAIDAGNSADHVNKFYKSLEAENLKKPEVTIITHWHWDHTFGMHNINGLSIAHKKTNEFLKEEKNKLRDSSYLDNIKKENIYLAREYANNEDIIVTLSDIEFDKKLVINLGGIKAKIFHTKAPHSEDTVLIYIPEEKILFLGDSTSEDFFNNNYMDIDKLNSLIKTIERIDCNTCILGHTSPLEKNDLLNYLRSIL</sequence>
<dbReference type="PANTHER" id="PTHR42951:SF4">
    <property type="entry name" value="ACYL-COENZYME A THIOESTERASE MBLAC2"/>
    <property type="match status" value="1"/>
</dbReference>
<dbReference type="SMART" id="SM00849">
    <property type="entry name" value="Lactamase_B"/>
    <property type="match status" value="1"/>
</dbReference>
<name>A0A3E2TGS9_9FIRM</name>
<dbReference type="Pfam" id="PF00753">
    <property type="entry name" value="Lactamase_B"/>
    <property type="match status" value="1"/>
</dbReference>
<dbReference type="OrthoDB" id="420651at2"/>
<dbReference type="Proteomes" id="UP000261011">
    <property type="component" value="Unassembled WGS sequence"/>
</dbReference>
<evidence type="ECO:0000313" key="3">
    <source>
        <dbReference type="Proteomes" id="UP000261011"/>
    </source>
</evidence>
<dbReference type="EMBL" id="QVEU01000005">
    <property type="protein sequence ID" value="RGB75470.1"/>
    <property type="molecule type" value="Genomic_DNA"/>
</dbReference>
<dbReference type="RefSeq" id="WP_117521920.1">
    <property type="nucleotide sequence ID" value="NZ_JBHWMK010000006.1"/>
</dbReference>
<evidence type="ECO:0000259" key="1">
    <source>
        <dbReference type="SMART" id="SM00849"/>
    </source>
</evidence>
<proteinExistence type="predicted"/>
<comment type="caution">
    <text evidence="2">The sequence shown here is derived from an EMBL/GenBank/DDBJ whole genome shotgun (WGS) entry which is preliminary data.</text>
</comment>
<dbReference type="InterPro" id="IPR050855">
    <property type="entry name" value="NDM-1-like"/>
</dbReference>
<protein>
    <submittedName>
        <fullName evidence="2">MBL fold metallo-hydrolase</fullName>
    </submittedName>
</protein>
<keyword evidence="3" id="KW-1185">Reference proteome</keyword>